<dbReference type="OrthoDB" id="407275at2759"/>
<keyword evidence="4 8" id="KW-0732">Signal</keyword>
<dbReference type="PANTHER" id="PTHR32448">
    <property type="entry name" value="OS08G0158400 PROTEIN"/>
    <property type="match status" value="1"/>
</dbReference>
<dbReference type="Gene3D" id="3.30.43.10">
    <property type="entry name" value="Uridine Diphospho-n-acetylenolpyruvylglucosamine Reductase, domain 2"/>
    <property type="match status" value="1"/>
</dbReference>
<feature type="domain" description="FAD-binding PCMH-type" evidence="9">
    <location>
        <begin position="77"/>
        <end position="251"/>
    </location>
</feature>
<dbReference type="GO" id="GO:1901696">
    <property type="term" value="P:cannabinoid biosynthetic process"/>
    <property type="evidence" value="ECO:0007669"/>
    <property type="project" value="UniProtKB-ARBA"/>
</dbReference>
<dbReference type="PROSITE" id="PS51387">
    <property type="entry name" value="FAD_PCMH"/>
    <property type="match status" value="1"/>
</dbReference>
<keyword evidence="3" id="KW-0285">Flavoprotein</keyword>
<dbReference type="Proteomes" id="UP000237105">
    <property type="component" value="Unassembled WGS sequence"/>
</dbReference>
<dbReference type="InterPro" id="IPR012951">
    <property type="entry name" value="BBE"/>
</dbReference>
<evidence type="ECO:0000313" key="10">
    <source>
        <dbReference type="EMBL" id="PON47900.1"/>
    </source>
</evidence>
<keyword evidence="7" id="KW-0325">Glycoprotein</keyword>
<dbReference type="GO" id="GO:0071949">
    <property type="term" value="F:FAD binding"/>
    <property type="evidence" value="ECO:0007669"/>
    <property type="project" value="InterPro"/>
</dbReference>
<dbReference type="GO" id="GO:0016491">
    <property type="term" value="F:oxidoreductase activity"/>
    <property type="evidence" value="ECO:0007669"/>
    <property type="project" value="InterPro"/>
</dbReference>
<feature type="signal peptide" evidence="8">
    <location>
        <begin position="1"/>
        <end position="27"/>
    </location>
</feature>
<reference evidence="11" key="1">
    <citation type="submission" date="2016-06" db="EMBL/GenBank/DDBJ databases">
        <title>Parallel loss of symbiosis genes in relatives of nitrogen-fixing non-legume Parasponia.</title>
        <authorList>
            <person name="Van Velzen R."/>
            <person name="Holmer R."/>
            <person name="Bu F."/>
            <person name="Rutten L."/>
            <person name="Van Zeijl A."/>
            <person name="Liu W."/>
            <person name="Santuari L."/>
            <person name="Cao Q."/>
            <person name="Sharma T."/>
            <person name="Shen D."/>
            <person name="Roswanjaya Y."/>
            <person name="Wardhani T."/>
            <person name="Kalhor M.S."/>
            <person name="Jansen J."/>
            <person name="Van den Hoogen J."/>
            <person name="Gungor B."/>
            <person name="Hartog M."/>
            <person name="Hontelez J."/>
            <person name="Verver J."/>
            <person name="Yang W.-C."/>
            <person name="Schijlen E."/>
            <person name="Repin R."/>
            <person name="Schilthuizen M."/>
            <person name="Schranz E."/>
            <person name="Heidstra R."/>
            <person name="Miyata K."/>
            <person name="Fedorova E."/>
            <person name="Kohlen W."/>
            <person name="Bisseling T."/>
            <person name="Smit S."/>
            <person name="Geurts R."/>
        </authorList>
    </citation>
    <scope>NUCLEOTIDE SEQUENCE [LARGE SCALE GENOMIC DNA]</scope>
    <source>
        <strain evidence="11">cv. WU1-14</strain>
    </source>
</reference>
<dbReference type="AlphaFoldDB" id="A0A2P5BGJ0"/>
<keyword evidence="5" id="KW-0274">FAD</keyword>
<organism evidence="10 11">
    <name type="scientific">Parasponia andersonii</name>
    <name type="common">Sponia andersonii</name>
    <dbReference type="NCBI Taxonomy" id="3476"/>
    <lineage>
        <taxon>Eukaryota</taxon>
        <taxon>Viridiplantae</taxon>
        <taxon>Streptophyta</taxon>
        <taxon>Embryophyta</taxon>
        <taxon>Tracheophyta</taxon>
        <taxon>Spermatophyta</taxon>
        <taxon>Magnoliopsida</taxon>
        <taxon>eudicotyledons</taxon>
        <taxon>Gunneridae</taxon>
        <taxon>Pentapetalae</taxon>
        <taxon>rosids</taxon>
        <taxon>fabids</taxon>
        <taxon>Rosales</taxon>
        <taxon>Cannabaceae</taxon>
        <taxon>Parasponia</taxon>
    </lineage>
</organism>
<comment type="cofactor">
    <cofactor evidence="1">
        <name>FAD</name>
        <dbReference type="ChEBI" id="CHEBI:57692"/>
    </cofactor>
</comment>
<evidence type="ECO:0000256" key="6">
    <source>
        <dbReference type="ARBA" id="ARBA00023157"/>
    </source>
</evidence>
<sequence length="542" mass="61234">MKSASFSFFLSVIHILFLHWLSYPGSAHTHGDFLECFSNHFSNSTSSFAKLIYTPNDTSYISVLNSTIQNPRFSFPSTPKPLVIVTPVHASQVQATVKCSKKHGLQIRTRSGGHDLEGLSYISHVPFVIIDLRNLSSISVNVDDKTAWVEAGATIGELYYRISGKSGNLGFPAGFCHTVGVGGHFSGGGYGALMRKYGLSADNIVDAHLVNDDGRILDRKSMGEDMFWAIRGGGAASFGVILSWKIKLVHVPSKVTVFRVDRNLEKNETKKIVDRWQYVADKFYEDLLIIVRFQTVNSAQEGTSKITLQASFYSLFLSGVDRLLPLMEKSFPELGLVREDCTEMSWIESIVYFAGISSEESREGLLDKTPRLLGHLPFKIKSDYVREPIPENALEKMWETLYDEEVGKAYIQFFPYGGRMSEISESEIPFPHRAGNLFHILYFVNWEGGNVRASKRHLSWIRRVYSYMTPYVSKNPRPAYFNYRDLDIGTNNNNGTNSYAQAIIWGTKYFQNNFNRLVHVKTAVDPSNLFRSEQSIPPLLRQ</sequence>
<keyword evidence="11" id="KW-1185">Reference proteome</keyword>
<evidence type="ECO:0000256" key="8">
    <source>
        <dbReference type="SAM" id="SignalP"/>
    </source>
</evidence>
<evidence type="ECO:0000259" key="9">
    <source>
        <dbReference type="PROSITE" id="PS51387"/>
    </source>
</evidence>
<dbReference type="Gene3D" id="3.30.465.10">
    <property type="match status" value="1"/>
</dbReference>
<dbReference type="InterPro" id="IPR036318">
    <property type="entry name" value="FAD-bd_PCMH-like_sf"/>
</dbReference>
<feature type="chain" id="PRO_5015109810" evidence="8">
    <location>
        <begin position="28"/>
        <end position="542"/>
    </location>
</feature>
<evidence type="ECO:0000256" key="4">
    <source>
        <dbReference type="ARBA" id="ARBA00022729"/>
    </source>
</evidence>
<dbReference type="InterPro" id="IPR006094">
    <property type="entry name" value="Oxid_FAD_bind_N"/>
</dbReference>
<comment type="similarity">
    <text evidence="2">Belongs to the oxygen-dependent FAD-linked oxidoreductase family.</text>
</comment>
<dbReference type="SUPFAM" id="SSF56176">
    <property type="entry name" value="FAD-binding/transporter-associated domain-like"/>
    <property type="match status" value="1"/>
</dbReference>
<name>A0A2P5BGJ0_PARAD</name>
<evidence type="ECO:0000256" key="3">
    <source>
        <dbReference type="ARBA" id="ARBA00022630"/>
    </source>
</evidence>
<proteinExistence type="inferred from homology"/>
<dbReference type="Pfam" id="PF01565">
    <property type="entry name" value="FAD_binding_4"/>
    <property type="match status" value="1"/>
</dbReference>
<evidence type="ECO:0000256" key="5">
    <source>
        <dbReference type="ARBA" id="ARBA00022827"/>
    </source>
</evidence>
<keyword evidence="6" id="KW-1015">Disulfide bond</keyword>
<dbReference type="STRING" id="3476.A0A2P5BGJ0"/>
<protein>
    <submittedName>
        <fullName evidence="10">Xanthine dehydrogenase C subunit</fullName>
    </submittedName>
</protein>
<gene>
    <name evidence="10" type="ORF">PanWU01x14_241390</name>
</gene>
<comment type="caution">
    <text evidence="10">The sequence shown here is derived from an EMBL/GenBank/DDBJ whole genome shotgun (WGS) entry which is preliminary data.</text>
</comment>
<dbReference type="Gene3D" id="3.40.462.20">
    <property type="match status" value="1"/>
</dbReference>
<dbReference type="InterPro" id="IPR016169">
    <property type="entry name" value="FAD-bd_PCMH_sub2"/>
</dbReference>
<dbReference type="FunFam" id="3.30.43.10:FF:000004">
    <property type="entry name" value="Berberine bridge enzyme-like 15"/>
    <property type="match status" value="1"/>
</dbReference>
<dbReference type="Pfam" id="PF08031">
    <property type="entry name" value="BBE"/>
    <property type="match status" value="1"/>
</dbReference>
<evidence type="ECO:0000313" key="11">
    <source>
        <dbReference type="Proteomes" id="UP000237105"/>
    </source>
</evidence>
<accession>A0A2P5BGJ0</accession>
<dbReference type="InterPro" id="IPR016166">
    <property type="entry name" value="FAD-bd_PCMH"/>
</dbReference>
<dbReference type="EMBL" id="JXTB01000286">
    <property type="protein sequence ID" value="PON47900.1"/>
    <property type="molecule type" value="Genomic_DNA"/>
</dbReference>
<evidence type="ECO:0000256" key="2">
    <source>
        <dbReference type="ARBA" id="ARBA00005466"/>
    </source>
</evidence>
<evidence type="ECO:0000256" key="7">
    <source>
        <dbReference type="ARBA" id="ARBA00023180"/>
    </source>
</evidence>
<evidence type="ECO:0000256" key="1">
    <source>
        <dbReference type="ARBA" id="ARBA00001974"/>
    </source>
</evidence>
<dbReference type="InterPro" id="IPR016167">
    <property type="entry name" value="FAD-bd_PCMH_sub1"/>
</dbReference>